<reference evidence="3 4" key="1">
    <citation type="submission" date="2020-08" db="EMBL/GenBank/DDBJ databases">
        <title>Genome public.</title>
        <authorList>
            <person name="Liu C."/>
            <person name="Sun Q."/>
        </authorList>
    </citation>
    <scope>NUCLEOTIDE SEQUENCE [LARGE SCALE GENOMIC DNA]</scope>
    <source>
        <strain evidence="3 4">M29</strain>
    </source>
</reference>
<proteinExistence type="predicted"/>
<evidence type="ECO:0000313" key="3">
    <source>
        <dbReference type="EMBL" id="MBC5781092.1"/>
    </source>
</evidence>
<feature type="transmembrane region" description="Helical" evidence="1">
    <location>
        <begin position="206"/>
        <end position="223"/>
    </location>
</feature>
<keyword evidence="1" id="KW-0812">Transmembrane</keyword>
<organism evidence="3 4">
    <name type="scientific">Blautia difficilis</name>
    <dbReference type="NCBI Taxonomy" id="2763027"/>
    <lineage>
        <taxon>Bacteria</taxon>
        <taxon>Bacillati</taxon>
        <taxon>Bacillota</taxon>
        <taxon>Clostridia</taxon>
        <taxon>Lachnospirales</taxon>
        <taxon>Lachnospiraceae</taxon>
        <taxon>Blautia</taxon>
    </lineage>
</organism>
<feature type="transmembrane region" description="Helical" evidence="1">
    <location>
        <begin position="345"/>
        <end position="363"/>
    </location>
</feature>
<gene>
    <name evidence="3" type="ORF">H8Z82_15900</name>
</gene>
<evidence type="ECO:0000313" key="4">
    <source>
        <dbReference type="Proteomes" id="UP000649826"/>
    </source>
</evidence>
<dbReference type="EMBL" id="JACOQG010000047">
    <property type="protein sequence ID" value="MBC5781092.1"/>
    <property type="molecule type" value="Genomic_DNA"/>
</dbReference>
<accession>A0ABR7IMA0</accession>
<feature type="transmembrane region" description="Helical" evidence="1">
    <location>
        <begin position="6"/>
        <end position="28"/>
    </location>
</feature>
<sequence length="402" mass="45857">MKLKRIQVTLISAILIRLVVLMIIVLCADRIPAFGLSGNNPYNDDYRYEQGGVLYSQSAEHIIDKTVFRNTFDSFGDWVGHQNWIAGTPLWYWISCIAIYITKCRWVLRFINILFFTLTIWCVYEIVRIVHSEKSAMIAAKCLSYLPYFVIFPCFSYKDCMVSFFTFYILLQAVRKKHLERFKFGFSTILLTILSAVGILSTRGGLSVIFLVLAVIYVYAGIIKEHMNAKHIFAIIMLCIVGAIIIYRSYGAILLKFKAYISESDITADMGLGRYLKVNKISDIWKLPLSFFASCILPIGLPQRVSTWIDIVRIGNYAMLPIAVGALFYIALYKKKDGDLFRVCGGYYLITIISSILIYRHIFSLLPIPIMAFSIFWEKANSKNKIIVMCLSAAAMSALIFI</sequence>
<dbReference type="InterPro" id="IPR038731">
    <property type="entry name" value="RgtA/B/C-like"/>
</dbReference>
<feature type="transmembrane region" description="Helical" evidence="1">
    <location>
        <begin position="314"/>
        <end position="333"/>
    </location>
</feature>
<comment type="caution">
    <text evidence="3">The sequence shown here is derived from an EMBL/GenBank/DDBJ whole genome shotgun (WGS) entry which is preliminary data.</text>
</comment>
<feature type="transmembrane region" description="Helical" evidence="1">
    <location>
        <begin position="147"/>
        <end position="170"/>
    </location>
</feature>
<protein>
    <submittedName>
        <fullName evidence="3">Glycosyltransferase family 39 protein</fullName>
    </submittedName>
</protein>
<evidence type="ECO:0000259" key="2">
    <source>
        <dbReference type="Pfam" id="PF13231"/>
    </source>
</evidence>
<keyword evidence="4" id="KW-1185">Reference proteome</keyword>
<evidence type="ECO:0000256" key="1">
    <source>
        <dbReference type="SAM" id="Phobius"/>
    </source>
</evidence>
<name>A0ABR7IMA0_9FIRM</name>
<feature type="transmembrane region" description="Helical" evidence="1">
    <location>
        <begin position="232"/>
        <end position="250"/>
    </location>
</feature>
<dbReference type="Pfam" id="PF13231">
    <property type="entry name" value="PMT_2"/>
    <property type="match status" value="1"/>
</dbReference>
<keyword evidence="1" id="KW-0472">Membrane</keyword>
<feature type="transmembrane region" description="Helical" evidence="1">
    <location>
        <begin position="182"/>
        <end position="200"/>
    </location>
</feature>
<dbReference type="Proteomes" id="UP000649826">
    <property type="component" value="Unassembled WGS sequence"/>
</dbReference>
<feature type="domain" description="Glycosyltransferase RgtA/B/C/D-like" evidence="2">
    <location>
        <begin position="88"/>
        <end position="241"/>
    </location>
</feature>
<dbReference type="RefSeq" id="WP_186995668.1">
    <property type="nucleotide sequence ID" value="NZ_JACOQG010000047.1"/>
</dbReference>
<feature type="transmembrane region" description="Helical" evidence="1">
    <location>
        <begin position="106"/>
        <end position="127"/>
    </location>
</feature>
<keyword evidence="1" id="KW-1133">Transmembrane helix</keyword>